<evidence type="ECO:0000313" key="3">
    <source>
        <dbReference type="Proteomes" id="UP000035932"/>
    </source>
</evidence>
<gene>
    <name evidence="2" type="ORF">ACS04_17755</name>
</gene>
<evidence type="ECO:0000256" key="1">
    <source>
        <dbReference type="SAM" id="MobiDB-lite"/>
    </source>
</evidence>
<reference evidence="2 3" key="1">
    <citation type="submission" date="2015-06" db="EMBL/GenBank/DDBJ databases">
        <title>Recapitulation of the evolution of biosynthetic gene clusters reveals hidden chemical diversity on bacterial genomes.</title>
        <authorList>
            <person name="Cruz-Morales P."/>
            <person name="Martinez-Guerrero C."/>
            <person name="Morales-Escalante M.A."/>
            <person name="Yanez-Guerra L.A."/>
            <person name="Kopp J.F."/>
            <person name="Feldmann J."/>
            <person name="Ramos-Aboites H.E."/>
            <person name="Barona-Gomez F."/>
        </authorList>
    </citation>
    <scope>NUCLEOTIDE SEQUENCE [LARGE SCALE GENOMIC DNA]</scope>
    <source>
        <strain evidence="2 3">ATCC 31245</strain>
    </source>
</reference>
<name>A0A0J6XK51_9ACTN</name>
<organism evidence="2 3">
    <name type="scientific">Streptomyces roseus</name>
    <dbReference type="NCBI Taxonomy" id="66430"/>
    <lineage>
        <taxon>Bacteria</taxon>
        <taxon>Bacillati</taxon>
        <taxon>Actinomycetota</taxon>
        <taxon>Actinomycetes</taxon>
        <taxon>Kitasatosporales</taxon>
        <taxon>Streptomycetaceae</taxon>
        <taxon>Streptomyces</taxon>
    </lineage>
</organism>
<keyword evidence="3" id="KW-1185">Reference proteome</keyword>
<dbReference type="STRING" id="66430.ACS04_17755"/>
<dbReference type="EMBL" id="LFML01000068">
    <property type="protein sequence ID" value="KMO96475.1"/>
    <property type="molecule type" value="Genomic_DNA"/>
</dbReference>
<protein>
    <submittedName>
        <fullName evidence="2">Uncharacterized protein</fullName>
    </submittedName>
</protein>
<evidence type="ECO:0000313" key="2">
    <source>
        <dbReference type="EMBL" id="KMO96475.1"/>
    </source>
</evidence>
<feature type="region of interest" description="Disordered" evidence="1">
    <location>
        <begin position="77"/>
        <end position="108"/>
    </location>
</feature>
<proteinExistence type="predicted"/>
<dbReference type="AlphaFoldDB" id="A0A0J6XK51"/>
<dbReference type="Proteomes" id="UP000035932">
    <property type="component" value="Unassembled WGS sequence"/>
</dbReference>
<comment type="caution">
    <text evidence="2">The sequence shown here is derived from an EMBL/GenBank/DDBJ whole genome shotgun (WGS) entry which is preliminary data.</text>
</comment>
<accession>A0A0J6XK51</accession>
<sequence length="108" mass="11553">MLCGEALEIFQFRLFHFHEEVVARCACLVEVRLRGPDALQETRAECVHGGFAPSSWVGGGTWQSAVREWLGCGDVLPGTLGPETSGGEGILTSGPRGPRRGALQPVYG</sequence>